<accession>A0A0C5WHW2</accession>
<gene>
    <name evidence="6" type="ORF">H744_1c1710</name>
</gene>
<dbReference type="InterPro" id="IPR009057">
    <property type="entry name" value="Homeodomain-like_sf"/>
</dbReference>
<reference evidence="6 7" key="1">
    <citation type="submission" date="2013-05" db="EMBL/GenBank/DDBJ databases">
        <title>Complete genome sequence of the lipase-producing bacterium Photobacterium gaetbulicola Gung47.</title>
        <authorList>
            <person name="Kim Y.-O."/>
        </authorList>
    </citation>
    <scope>NUCLEOTIDE SEQUENCE [LARGE SCALE GENOMIC DNA]</scope>
    <source>
        <strain evidence="6 7">Gung47</strain>
    </source>
</reference>
<dbReference type="PROSITE" id="PS50977">
    <property type="entry name" value="HTH_TETR_2"/>
    <property type="match status" value="1"/>
</dbReference>
<dbReference type="AlphaFoldDB" id="A0A0C5WHW2"/>
<dbReference type="PRINTS" id="PR00455">
    <property type="entry name" value="HTHTETR"/>
</dbReference>
<dbReference type="PATRIC" id="fig|658445.3.peg.1852"/>
<evidence type="ECO:0000256" key="2">
    <source>
        <dbReference type="ARBA" id="ARBA00023125"/>
    </source>
</evidence>
<protein>
    <submittedName>
        <fullName evidence="6">Transcriptional regulator, TetR family</fullName>
    </submittedName>
</protein>
<dbReference type="OrthoDB" id="329481at2"/>
<evidence type="ECO:0000313" key="7">
    <source>
        <dbReference type="Proteomes" id="UP000032303"/>
    </source>
</evidence>
<dbReference type="STRING" id="658445.H744_1c1710"/>
<evidence type="ECO:0000256" key="4">
    <source>
        <dbReference type="PROSITE-ProRule" id="PRU00335"/>
    </source>
</evidence>
<sequence>MTVKGKKRGRPSTSAPVLSKERIIECANTLMAKDGKIPSIRKLAASLEVDPMAIYYYFTNKQALLEAVTVSLVAKIYTPKLSGDWQHELAKLCESYLNLLAQYPGLLETLLGMTAHGPATVFTERFDLATAGLSLDEELRNNALSMLADYLHGYALAMSCQAGDALKVDMMVGPLSFYMQALQQMAKP</sequence>
<dbReference type="GO" id="GO:0003700">
    <property type="term" value="F:DNA-binding transcription factor activity"/>
    <property type="evidence" value="ECO:0007669"/>
    <property type="project" value="TreeGrafter"/>
</dbReference>
<keyword evidence="7" id="KW-1185">Reference proteome</keyword>
<dbReference type="PANTHER" id="PTHR30055">
    <property type="entry name" value="HTH-TYPE TRANSCRIPTIONAL REGULATOR RUTR"/>
    <property type="match status" value="1"/>
</dbReference>
<organism evidence="6 7">
    <name type="scientific">Photobacterium gaetbulicola Gung47</name>
    <dbReference type="NCBI Taxonomy" id="658445"/>
    <lineage>
        <taxon>Bacteria</taxon>
        <taxon>Pseudomonadati</taxon>
        <taxon>Pseudomonadota</taxon>
        <taxon>Gammaproteobacteria</taxon>
        <taxon>Vibrionales</taxon>
        <taxon>Vibrionaceae</taxon>
        <taxon>Photobacterium</taxon>
    </lineage>
</organism>
<dbReference type="Proteomes" id="UP000032303">
    <property type="component" value="Chromosome 1"/>
</dbReference>
<dbReference type="HOGENOM" id="CLU_069543_6_1_6"/>
<evidence type="ECO:0000256" key="3">
    <source>
        <dbReference type="ARBA" id="ARBA00023163"/>
    </source>
</evidence>
<dbReference type="Pfam" id="PF00440">
    <property type="entry name" value="TetR_N"/>
    <property type="match status" value="1"/>
</dbReference>
<feature type="DNA-binding region" description="H-T-H motif" evidence="4">
    <location>
        <begin position="39"/>
        <end position="58"/>
    </location>
</feature>
<evidence type="ECO:0000313" key="6">
    <source>
        <dbReference type="EMBL" id="AJR06728.1"/>
    </source>
</evidence>
<dbReference type="GO" id="GO:0000976">
    <property type="term" value="F:transcription cis-regulatory region binding"/>
    <property type="evidence" value="ECO:0007669"/>
    <property type="project" value="TreeGrafter"/>
</dbReference>
<dbReference type="InterPro" id="IPR050109">
    <property type="entry name" value="HTH-type_TetR-like_transc_reg"/>
</dbReference>
<proteinExistence type="predicted"/>
<evidence type="ECO:0000256" key="1">
    <source>
        <dbReference type="ARBA" id="ARBA00023015"/>
    </source>
</evidence>
<keyword evidence="1" id="KW-0805">Transcription regulation</keyword>
<dbReference type="KEGG" id="pgb:H744_1c1710"/>
<keyword evidence="3" id="KW-0804">Transcription</keyword>
<dbReference type="SUPFAM" id="SSF46689">
    <property type="entry name" value="Homeodomain-like"/>
    <property type="match status" value="1"/>
</dbReference>
<dbReference type="SUPFAM" id="SSF48498">
    <property type="entry name" value="Tetracyclin repressor-like, C-terminal domain"/>
    <property type="match status" value="1"/>
</dbReference>
<keyword evidence="2 4" id="KW-0238">DNA-binding</keyword>
<dbReference type="InterPro" id="IPR036271">
    <property type="entry name" value="Tet_transcr_reg_TetR-rel_C_sf"/>
</dbReference>
<dbReference type="EMBL" id="CP005973">
    <property type="protein sequence ID" value="AJR06728.1"/>
    <property type="molecule type" value="Genomic_DNA"/>
</dbReference>
<name>A0A0C5WHW2_9GAMM</name>
<dbReference type="InterPro" id="IPR001647">
    <property type="entry name" value="HTH_TetR"/>
</dbReference>
<dbReference type="PANTHER" id="PTHR30055:SF151">
    <property type="entry name" value="TRANSCRIPTIONAL REGULATORY PROTEIN"/>
    <property type="match status" value="1"/>
</dbReference>
<dbReference type="Gene3D" id="1.10.357.10">
    <property type="entry name" value="Tetracycline Repressor, domain 2"/>
    <property type="match status" value="1"/>
</dbReference>
<feature type="domain" description="HTH tetR-type" evidence="5">
    <location>
        <begin position="17"/>
        <end position="76"/>
    </location>
</feature>
<evidence type="ECO:0000259" key="5">
    <source>
        <dbReference type="PROSITE" id="PS50977"/>
    </source>
</evidence>